<proteinExistence type="predicted"/>
<evidence type="ECO:0000313" key="3">
    <source>
        <dbReference type="Proteomes" id="UP001345013"/>
    </source>
</evidence>
<organism evidence="2 3">
    <name type="scientific">Lithohypha guttulata</name>
    <dbReference type="NCBI Taxonomy" id="1690604"/>
    <lineage>
        <taxon>Eukaryota</taxon>
        <taxon>Fungi</taxon>
        <taxon>Dikarya</taxon>
        <taxon>Ascomycota</taxon>
        <taxon>Pezizomycotina</taxon>
        <taxon>Eurotiomycetes</taxon>
        <taxon>Chaetothyriomycetidae</taxon>
        <taxon>Chaetothyriales</taxon>
        <taxon>Trichomeriaceae</taxon>
        <taxon>Lithohypha</taxon>
    </lineage>
</organism>
<sequence>MSADLLAAFGNADVSVEASQGKDTSTVSEVSPQPNHEDTWQPWPTQSEQRQARLQAVDEDDVLWKQDERGTNVLFDADDTADGQGSHVEVTDDFGDFENAEADDSPAMVQPSFLPPDTGNKQGNLLDLDDYDRTAAITKPSSVDNGRERPGASFTVTGHGDVKSLATLVDESNDWGNFEGAGSASNAAPKIMPVEQPPSLPVGQLAMSRSKPVPKSQPPKQGIPRSAAVPHISTITDDELDVWDDFEDGNANLQTLAASGAGIAEQGITVRLAGTRPGRRERPTNVPPPAVLLSLVSKVWPVLASQARQSQDVKDIAMTALRTYRVSARIISGRSQRWKRDIILAQSMRIGAAGRSGGMKLTALDRGESRKEDQEAEEVIASWTQVSHVLNAAMAKAKIQKPPTSLSTKLVVRIATGPDVLNANHVCPICGLRRNERVNGIDVDVSDTFGEFWFEHWGHSDCCVWWEQYNQLLQQR</sequence>
<evidence type="ECO:0000256" key="1">
    <source>
        <dbReference type="SAM" id="MobiDB-lite"/>
    </source>
</evidence>
<dbReference type="EMBL" id="JAVRRG010000015">
    <property type="protein sequence ID" value="KAK5098139.1"/>
    <property type="molecule type" value="Genomic_DNA"/>
</dbReference>
<protein>
    <submittedName>
        <fullName evidence="2">Uncharacterized protein</fullName>
    </submittedName>
</protein>
<keyword evidence="3" id="KW-1185">Reference proteome</keyword>
<comment type="caution">
    <text evidence="2">The sequence shown here is derived from an EMBL/GenBank/DDBJ whole genome shotgun (WGS) entry which is preliminary data.</text>
</comment>
<name>A0ABR0KJA5_9EURO</name>
<feature type="region of interest" description="Disordered" evidence="1">
    <location>
        <begin position="205"/>
        <end position="226"/>
    </location>
</feature>
<dbReference type="PANTHER" id="PTHR42084:SF1">
    <property type="entry name" value="SERINE_THREONINE-PROTEIN KINASE PPK6"/>
    <property type="match status" value="1"/>
</dbReference>
<dbReference type="PANTHER" id="PTHR42084">
    <property type="entry name" value="YALI0E26631P"/>
    <property type="match status" value="1"/>
</dbReference>
<feature type="compositionally biased region" description="Polar residues" evidence="1">
    <location>
        <begin position="17"/>
        <end position="34"/>
    </location>
</feature>
<accession>A0ABR0KJA5</accession>
<reference evidence="2 3" key="1">
    <citation type="submission" date="2023-08" db="EMBL/GenBank/DDBJ databases">
        <title>Black Yeasts Isolated from many extreme environments.</title>
        <authorList>
            <person name="Coleine C."/>
            <person name="Stajich J.E."/>
            <person name="Selbmann L."/>
        </authorList>
    </citation>
    <scope>NUCLEOTIDE SEQUENCE [LARGE SCALE GENOMIC DNA]</scope>
    <source>
        <strain evidence="2 3">CCFEE 5885</strain>
    </source>
</reference>
<feature type="region of interest" description="Disordered" evidence="1">
    <location>
        <begin position="1"/>
        <end position="47"/>
    </location>
</feature>
<dbReference type="Proteomes" id="UP001345013">
    <property type="component" value="Unassembled WGS sequence"/>
</dbReference>
<evidence type="ECO:0000313" key="2">
    <source>
        <dbReference type="EMBL" id="KAK5098139.1"/>
    </source>
</evidence>
<feature type="compositionally biased region" description="Low complexity" evidence="1">
    <location>
        <begin position="210"/>
        <end position="220"/>
    </location>
</feature>
<gene>
    <name evidence="2" type="ORF">LTR24_001961</name>
</gene>